<comment type="caution">
    <text evidence="3">The sequence shown here is derived from an EMBL/GenBank/DDBJ whole genome shotgun (WGS) entry which is preliminary data.</text>
</comment>
<gene>
    <name evidence="3" type="ORF">XAT740_LOCUS20253</name>
</gene>
<feature type="region of interest" description="Disordered" evidence="1">
    <location>
        <begin position="169"/>
        <end position="188"/>
    </location>
</feature>
<evidence type="ECO:0000256" key="1">
    <source>
        <dbReference type="SAM" id="MobiDB-lite"/>
    </source>
</evidence>
<evidence type="ECO:0000313" key="3">
    <source>
        <dbReference type="EMBL" id="CAF1137863.1"/>
    </source>
</evidence>
<feature type="transmembrane region" description="Helical" evidence="2">
    <location>
        <begin position="6"/>
        <end position="36"/>
    </location>
</feature>
<reference evidence="3" key="1">
    <citation type="submission" date="2021-02" db="EMBL/GenBank/DDBJ databases">
        <authorList>
            <person name="Nowell W R."/>
        </authorList>
    </citation>
    <scope>NUCLEOTIDE SEQUENCE</scope>
</reference>
<keyword evidence="2" id="KW-0812">Transmembrane</keyword>
<evidence type="ECO:0000313" key="4">
    <source>
        <dbReference type="Proteomes" id="UP000663828"/>
    </source>
</evidence>
<sequence length="188" mass="20970">MALHIPKWVLAACVGAAPMLGIVFFILFSCTLLGLVQRCKISLAKSYAHRRKTTSYDRSSMDNEDDLVAVLFKPVSNAVIVSPFDDIPMKDIDADSSSKAYSEPKDGIEISIDSVKAFVFYLDLSQSFKLRRNRSVDTCHTGSDYDNGSSSIFNDNDYEQDRLSLIETSSQRRTSTKQVKSPDTIIHV</sequence>
<accession>A0A814RS81</accession>
<keyword evidence="2" id="KW-1133">Transmembrane helix</keyword>
<dbReference type="AlphaFoldDB" id="A0A814RS81"/>
<evidence type="ECO:0000256" key="2">
    <source>
        <dbReference type="SAM" id="Phobius"/>
    </source>
</evidence>
<organism evidence="3 4">
    <name type="scientific">Adineta ricciae</name>
    <name type="common">Rotifer</name>
    <dbReference type="NCBI Taxonomy" id="249248"/>
    <lineage>
        <taxon>Eukaryota</taxon>
        <taxon>Metazoa</taxon>
        <taxon>Spiralia</taxon>
        <taxon>Gnathifera</taxon>
        <taxon>Rotifera</taxon>
        <taxon>Eurotatoria</taxon>
        <taxon>Bdelloidea</taxon>
        <taxon>Adinetida</taxon>
        <taxon>Adinetidae</taxon>
        <taxon>Adineta</taxon>
    </lineage>
</organism>
<proteinExistence type="predicted"/>
<dbReference type="Proteomes" id="UP000663828">
    <property type="component" value="Unassembled WGS sequence"/>
</dbReference>
<keyword evidence="4" id="KW-1185">Reference proteome</keyword>
<keyword evidence="2" id="KW-0472">Membrane</keyword>
<dbReference type="PROSITE" id="PS51257">
    <property type="entry name" value="PROKAR_LIPOPROTEIN"/>
    <property type="match status" value="1"/>
</dbReference>
<feature type="compositionally biased region" description="Polar residues" evidence="1">
    <location>
        <begin position="169"/>
        <end position="181"/>
    </location>
</feature>
<dbReference type="EMBL" id="CAJNOR010001409">
    <property type="protein sequence ID" value="CAF1137863.1"/>
    <property type="molecule type" value="Genomic_DNA"/>
</dbReference>
<protein>
    <submittedName>
        <fullName evidence="3">Uncharacterized protein</fullName>
    </submittedName>
</protein>
<name>A0A814RS81_ADIRI</name>